<dbReference type="Proteomes" id="UP000645555">
    <property type="component" value="Unassembled WGS sequence"/>
</dbReference>
<evidence type="ECO:0000313" key="1">
    <source>
        <dbReference type="EMBL" id="GGX93921.1"/>
    </source>
</evidence>
<keyword evidence="2" id="KW-1185">Reference proteome</keyword>
<evidence type="ECO:0000313" key="2">
    <source>
        <dbReference type="Proteomes" id="UP000645555"/>
    </source>
</evidence>
<gene>
    <name evidence="1" type="ORF">GCM10010515_70950</name>
</gene>
<reference evidence="1" key="2">
    <citation type="submission" date="2020-09" db="EMBL/GenBank/DDBJ databases">
        <authorList>
            <person name="Sun Q."/>
            <person name="Ohkuma M."/>
        </authorList>
    </citation>
    <scope>NUCLEOTIDE SEQUENCE</scope>
    <source>
        <strain evidence="1">JCM 4956</strain>
    </source>
</reference>
<organism evidence="1 2">
    <name type="scientific">Streptomyces fructofermentans</name>
    <dbReference type="NCBI Taxonomy" id="152141"/>
    <lineage>
        <taxon>Bacteria</taxon>
        <taxon>Bacillati</taxon>
        <taxon>Actinomycetota</taxon>
        <taxon>Actinomycetes</taxon>
        <taxon>Kitasatosporales</taxon>
        <taxon>Streptomycetaceae</taxon>
        <taxon>Streptomyces</taxon>
    </lineage>
</organism>
<dbReference type="AlphaFoldDB" id="A0A918NTG6"/>
<name>A0A918NTG6_9ACTN</name>
<sequence>MIAAVGDLLMRSGTEPVPLDVSIDPFAPLEYASLPPLATPAARAA</sequence>
<comment type="caution">
    <text evidence="1">The sequence shown here is derived from an EMBL/GenBank/DDBJ whole genome shotgun (WGS) entry which is preliminary data.</text>
</comment>
<protein>
    <submittedName>
        <fullName evidence="1">Uncharacterized protein</fullName>
    </submittedName>
</protein>
<proteinExistence type="predicted"/>
<accession>A0A918NTG6</accession>
<dbReference type="EMBL" id="BMWD01000040">
    <property type="protein sequence ID" value="GGX93921.1"/>
    <property type="molecule type" value="Genomic_DNA"/>
</dbReference>
<reference evidence="1" key="1">
    <citation type="journal article" date="2014" name="Int. J. Syst. Evol. Microbiol.">
        <title>Complete genome sequence of Corynebacterium casei LMG S-19264T (=DSM 44701T), isolated from a smear-ripened cheese.</title>
        <authorList>
            <consortium name="US DOE Joint Genome Institute (JGI-PGF)"/>
            <person name="Walter F."/>
            <person name="Albersmeier A."/>
            <person name="Kalinowski J."/>
            <person name="Ruckert C."/>
        </authorList>
    </citation>
    <scope>NUCLEOTIDE SEQUENCE</scope>
    <source>
        <strain evidence="1">JCM 4956</strain>
    </source>
</reference>